<dbReference type="Proteomes" id="UP000474778">
    <property type="component" value="Unassembled WGS sequence"/>
</dbReference>
<evidence type="ECO:0000313" key="4">
    <source>
        <dbReference type="Proteomes" id="UP000474778"/>
    </source>
</evidence>
<keyword evidence="2" id="KW-0732">Signal</keyword>
<reference evidence="3 4" key="1">
    <citation type="submission" date="2019-12" db="EMBL/GenBank/DDBJ databases">
        <title>Shewanella insulae sp. nov., isolated from a tidal flat.</title>
        <authorList>
            <person name="Yoon J.-H."/>
        </authorList>
    </citation>
    <scope>NUCLEOTIDE SEQUENCE [LARGE SCALE GENOMIC DNA]</scope>
    <source>
        <strain evidence="3 4">JBTF-M18</strain>
    </source>
</reference>
<dbReference type="RefSeq" id="WP_160793720.1">
    <property type="nucleotide sequence ID" value="NZ_WRPA01000002.1"/>
</dbReference>
<evidence type="ECO:0000256" key="1">
    <source>
        <dbReference type="SAM" id="MobiDB-lite"/>
    </source>
</evidence>
<proteinExistence type="predicted"/>
<evidence type="ECO:0008006" key="5">
    <source>
        <dbReference type="Google" id="ProtNLM"/>
    </source>
</evidence>
<accession>A0A6L7HTU7</accession>
<feature type="chain" id="PRO_5026989442" description="Copper resistance protein CopB" evidence="2">
    <location>
        <begin position="24"/>
        <end position="121"/>
    </location>
</feature>
<feature type="region of interest" description="Disordered" evidence="1">
    <location>
        <begin position="97"/>
        <end position="121"/>
    </location>
</feature>
<dbReference type="EMBL" id="WRPA01000002">
    <property type="protein sequence ID" value="MXR67727.1"/>
    <property type="molecule type" value="Genomic_DNA"/>
</dbReference>
<name>A0A6L7HTU7_9GAMM</name>
<keyword evidence="4" id="KW-1185">Reference proteome</keyword>
<sequence length="121" mass="14156">MKTSIQTSLVAVSALLLSLSAQAHDPKEHMTKGEQPDCSSIMQMDQSQMHMNQDQMHKDQSHMHMNQDQMHMNKEDMHKDQHQMDMDDPVMQALRKKCMKEQQEKDDHHKMDQHDKGHSHG</sequence>
<organism evidence="3 4">
    <name type="scientific">Shewanella insulae</name>
    <dbReference type="NCBI Taxonomy" id="2681496"/>
    <lineage>
        <taxon>Bacteria</taxon>
        <taxon>Pseudomonadati</taxon>
        <taxon>Pseudomonadota</taxon>
        <taxon>Gammaproteobacteria</taxon>
        <taxon>Alteromonadales</taxon>
        <taxon>Shewanellaceae</taxon>
        <taxon>Shewanella</taxon>
    </lineage>
</organism>
<evidence type="ECO:0000256" key="2">
    <source>
        <dbReference type="SAM" id="SignalP"/>
    </source>
</evidence>
<dbReference type="AlphaFoldDB" id="A0A6L7HTU7"/>
<protein>
    <recommendedName>
        <fullName evidence="5">Copper resistance protein CopB</fullName>
    </recommendedName>
</protein>
<gene>
    <name evidence="3" type="ORF">GNT65_03460</name>
</gene>
<feature type="signal peptide" evidence="2">
    <location>
        <begin position="1"/>
        <end position="23"/>
    </location>
</feature>
<comment type="caution">
    <text evidence="3">The sequence shown here is derived from an EMBL/GenBank/DDBJ whole genome shotgun (WGS) entry which is preliminary data.</text>
</comment>
<feature type="compositionally biased region" description="Basic and acidic residues" evidence="1">
    <location>
        <begin position="99"/>
        <end position="121"/>
    </location>
</feature>
<evidence type="ECO:0000313" key="3">
    <source>
        <dbReference type="EMBL" id="MXR67727.1"/>
    </source>
</evidence>